<dbReference type="SUPFAM" id="SSF56529">
    <property type="entry name" value="FAH"/>
    <property type="match status" value="1"/>
</dbReference>
<evidence type="ECO:0000256" key="2">
    <source>
        <dbReference type="ARBA" id="ARBA00010211"/>
    </source>
</evidence>
<evidence type="ECO:0000256" key="3">
    <source>
        <dbReference type="ARBA" id="ARBA00022723"/>
    </source>
</evidence>
<dbReference type="EMBL" id="CP016171">
    <property type="protein sequence ID" value="ANN72349.1"/>
    <property type="molecule type" value="Genomic_DNA"/>
</dbReference>
<dbReference type="AlphaFoldDB" id="A0A193FZD2"/>
<evidence type="ECO:0000313" key="6">
    <source>
        <dbReference type="Proteomes" id="UP000092213"/>
    </source>
</evidence>
<gene>
    <name evidence="5" type="ORF">BAU08_14245</name>
</gene>
<protein>
    <submittedName>
        <fullName evidence="5">2-keto-4-pentenoate hydratase</fullName>
    </submittedName>
</protein>
<dbReference type="PANTHER" id="PTHR42796">
    <property type="entry name" value="FUMARYLACETOACETATE HYDROLASE DOMAIN-CONTAINING PROTEIN 2A-RELATED"/>
    <property type="match status" value="1"/>
</dbReference>
<comment type="cofactor">
    <cofactor evidence="1">
        <name>Mg(2+)</name>
        <dbReference type="ChEBI" id="CHEBI:18420"/>
    </cofactor>
</comment>
<organism evidence="5 6">
    <name type="scientific">Bordetella bronchialis</name>
    <dbReference type="NCBI Taxonomy" id="463025"/>
    <lineage>
        <taxon>Bacteria</taxon>
        <taxon>Pseudomonadati</taxon>
        <taxon>Pseudomonadota</taxon>
        <taxon>Betaproteobacteria</taxon>
        <taxon>Burkholderiales</taxon>
        <taxon>Alcaligenaceae</taxon>
        <taxon>Bordetella</taxon>
    </lineage>
</organism>
<sequence>MRFVSFYRGDGRVVPGFIDDSRPGEACVVDVTSPANGGWAAALPADLLSWVEMDLGALAARLRDHAFPDAARLPLAGTRLAAPLPRPGKIVGAAFNYRDALKERDMAPPASPVIFIKSGRTVIGPEDPVRLAADVGNVTYEAELAVVIGRTALRIDAAQAPAHIAGYLTLNDVSASDMVRADKAFVRGKNQPTFCPCGPWIATPDEVPAPQALDVSLRLDGTLRQSGNTSDLVFGIAELIAYASTQMPLDPGDIIATGTPAGVAISHQPAAWLRPGSTMVAEVQGLGALRNPIVASLF</sequence>
<evidence type="ECO:0000256" key="1">
    <source>
        <dbReference type="ARBA" id="ARBA00001946"/>
    </source>
</evidence>
<dbReference type="RefSeq" id="WP_066669962.1">
    <property type="nucleotide sequence ID" value="NZ_CP016171.1"/>
</dbReference>
<proteinExistence type="inferred from homology"/>
<dbReference type="InterPro" id="IPR011234">
    <property type="entry name" value="Fumarylacetoacetase-like_C"/>
</dbReference>
<dbReference type="InterPro" id="IPR051121">
    <property type="entry name" value="FAH"/>
</dbReference>
<reference evidence="5 6" key="1">
    <citation type="submission" date="2016-06" db="EMBL/GenBank/DDBJ databases">
        <title>Complete genome sequences of Bordetella bronchialis and Bordetella flabilis.</title>
        <authorList>
            <person name="LiPuma J.J."/>
            <person name="Spilker T."/>
        </authorList>
    </citation>
    <scope>NUCLEOTIDE SEQUENCE [LARGE SCALE GENOMIC DNA]</scope>
    <source>
        <strain evidence="5 6">AU17976</strain>
    </source>
</reference>
<name>A0A193FZD2_9BORD</name>
<dbReference type="GO" id="GO:0044281">
    <property type="term" value="P:small molecule metabolic process"/>
    <property type="evidence" value="ECO:0007669"/>
    <property type="project" value="UniProtKB-ARBA"/>
</dbReference>
<dbReference type="Pfam" id="PF01557">
    <property type="entry name" value="FAA_hydrolase"/>
    <property type="match status" value="1"/>
</dbReference>
<evidence type="ECO:0000259" key="4">
    <source>
        <dbReference type="Pfam" id="PF01557"/>
    </source>
</evidence>
<dbReference type="Proteomes" id="UP000092213">
    <property type="component" value="Chromosome"/>
</dbReference>
<comment type="similarity">
    <text evidence="2">Belongs to the FAH family.</text>
</comment>
<keyword evidence="3" id="KW-0479">Metal-binding</keyword>
<feature type="domain" description="Fumarylacetoacetase-like C-terminal" evidence="4">
    <location>
        <begin position="89"/>
        <end position="294"/>
    </location>
</feature>
<accession>A0A193FZD2</accession>
<evidence type="ECO:0000313" key="5">
    <source>
        <dbReference type="EMBL" id="ANN72349.1"/>
    </source>
</evidence>
<dbReference type="STRING" id="463025.BAU08_14245"/>
<dbReference type="PANTHER" id="PTHR42796:SF4">
    <property type="entry name" value="FUMARYLACETOACETATE HYDROLASE DOMAIN-CONTAINING PROTEIN 2A"/>
    <property type="match status" value="1"/>
</dbReference>
<dbReference type="GO" id="GO:0046872">
    <property type="term" value="F:metal ion binding"/>
    <property type="evidence" value="ECO:0007669"/>
    <property type="project" value="UniProtKB-KW"/>
</dbReference>
<dbReference type="Gene3D" id="3.90.850.10">
    <property type="entry name" value="Fumarylacetoacetase-like, C-terminal domain"/>
    <property type="match status" value="1"/>
</dbReference>
<dbReference type="InterPro" id="IPR036663">
    <property type="entry name" value="Fumarylacetoacetase_C_sf"/>
</dbReference>
<dbReference type="GO" id="GO:0003824">
    <property type="term" value="F:catalytic activity"/>
    <property type="evidence" value="ECO:0007669"/>
    <property type="project" value="InterPro"/>
</dbReference>